<evidence type="ECO:0000313" key="1">
    <source>
        <dbReference type="EMBL" id="QRG83979.1"/>
    </source>
</evidence>
<dbReference type="EMBL" id="CP069195">
    <property type="protein sequence ID" value="QRG83979.1"/>
    <property type="molecule type" value="Genomic_DNA"/>
</dbReference>
<dbReference type="SUPFAM" id="SSF47781">
    <property type="entry name" value="RuvA domain 2-like"/>
    <property type="match status" value="1"/>
</dbReference>
<dbReference type="RefSeq" id="WP_086495616.1">
    <property type="nucleotide sequence ID" value="NZ_CANMIY010000014.1"/>
</dbReference>
<evidence type="ECO:0000313" key="2">
    <source>
        <dbReference type="Proteomes" id="UP000596337"/>
    </source>
</evidence>
<name>A0AA92R7X1_9VIBR</name>
<reference evidence="1 2" key="1">
    <citation type="submission" date="2021-01" db="EMBL/GenBank/DDBJ databases">
        <title>Characterization of a novel blaVMB-2- harboring plasmid in Vibrio diabolicus.</title>
        <authorList>
            <person name="Liu M."/>
        </authorList>
    </citation>
    <scope>NUCLEOTIDE SEQUENCE [LARGE SCALE GENOMIC DNA]</scope>
    <source>
        <strain evidence="1 2">SLV18</strain>
    </source>
</reference>
<dbReference type="AlphaFoldDB" id="A0AA92R7X1"/>
<dbReference type="PANTHER" id="PTHR21180">
    <property type="entry name" value="ENDONUCLEASE/EXONUCLEASE/PHOSPHATASE FAMILY DOMAIN-CONTAINING PROTEIN 1"/>
    <property type="match status" value="1"/>
</dbReference>
<sequence>MDKKKNEALTLVEQSLNELESSKGTLIAAVQKLQRAASLVDDEDIVIWCKVQQGDPYYTDKLKGLIELLIEVNTSPTDELRQEVNECYADLASIGLKAELHCSIEELNVKNDVSGGGYSNISFIQEKYLDLVKLKKGNDQTYYKNHLQKHIAYVKRKAHDLASDLYSKIKFSGTVSSCFDVLKSEVDDQILDLNPELAEQLMLAFKSVSSNNSEEWSHALTTCRRLLEGLADELFPVTTESVNGRTLKQGQYVNRLWAFMDKSIESASNRELAKTHVDFLGSWLEKVNKLTNKGVHAELEQIEAVKAVFHTYMVIADLLGYLAKKPTGQSAKININEASIDQLEALLGVGRNTAKEIFKYRIKEGYINKVSLKTIPGVGEKTLQKAELEFEID</sequence>
<proteinExistence type="predicted"/>
<dbReference type="InterPro" id="IPR010994">
    <property type="entry name" value="RuvA_2-like"/>
</dbReference>
<dbReference type="GO" id="GO:0015627">
    <property type="term" value="C:type II protein secretion system complex"/>
    <property type="evidence" value="ECO:0007669"/>
    <property type="project" value="TreeGrafter"/>
</dbReference>
<dbReference type="PANTHER" id="PTHR21180:SF32">
    <property type="entry name" value="ENDONUCLEASE_EXONUCLEASE_PHOSPHATASE FAMILY DOMAIN-CONTAINING PROTEIN 1"/>
    <property type="match status" value="1"/>
</dbReference>
<dbReference type="Pfam" id="PF12836">
    <property type="entry name" value="HHH_3"/>
    <property type="match status" value="1"/>
</dbReference>
<organism evidence="1 2">
    <name type="scientific">Vibrio diabolicus</name>
    <dbReference type="NCBI Taxonomy" id="50719"/>
    <lineage>
        <taxon>Bacteria</taxon>
        <taxon>Pseudomonadati</taxon>
        <taxon>Pseudomonadota</taxon>
        <taxon>Gammaproteobacteria</taxon>
        <taxon>Vibrionales</taxon>
        <taxon>Vibrionaceae</taxon>
        <taxon>Vibrio</taxon>
        <taxon>Vibrio diabolicus subgroup</taxon>
    </lineage>
</organism>
<gene>
    <name evidence="1" type="ORF">JOS67_06660</name>
</gene>
<dbReference type="Proteomes" id="UP000596337">
    <property type="component" value="Chromosome 1"/>
</dbReference>
<dbReference type="InterPro" id="IPR051675">
    <property type="entry name" value="Endo/Exo/Phosphatase_dom_1"/>
</dbReference>
<dbReference type="Gene3D" id="1.10.150.320">
    <property type="entry name" value="Photosystem II 12 kDa extrinsic protein"/>
    <property type="match status" value="1"/>
</dbReference>
<accession>A0AA92R7X1</accession>
<protein>
    <submittedName>
        <fullName evidence="1">Helix-hairpin-helix domain-containing protein</fullName>
    </submittedName>
</protein>
<dbReference type="GO" id="GO:0015628">
    <property type="term" value="P:protein secretion by the type II secretion system"/>
    <property type="evidence" value="ECO:0007669"/>
    <property type="project" value="TreeGrafter"/>
</dbReference>